<protein>
    <submittedName>
        <fullName evidence="5">Dienelactone hydrolase</fullName>
    </submittedName>
</protein>
<dbReference type="GO" id="GO:0003847">
    <property type="term" value="F:1-alkyl-2-acetylglycerophosphocholine esterase activity"/>
    <property type="evidence" value="ECO:0007669"/>
    <property type="project" value="TreeGrafter"/>
</dbReference>
<gene>
    <name evidence="5" type="ORF">FHR34_007569</name>
</gene>
<dbReference type="Pfam" id="PF03403">
    <property type="entry name" value="PAF-AH_p_II"/>
    <property type="match status" value="2"/>
</dbReference>
<evidence type="ECO:0000256" key="2">
    <source>
        <dbReference type="ARBA" id="ARBA00022963"/>
    </source>
</evidence>
<name>A0A7W7RAJ9_KITKI</name>
<evidence type="ECO:0000313" key="6">
    <source>
        <dbReference type="Proteomes" id="UP000540506"/>
    </source>
</evidence>
<evidence type="ECO:0000256" key="4">
    <source>
        <dbReference type="SAM" id="SignalP"/>
    </source>
</evidence>
<keyword evidence="4" id="KW-0732">Signal</keyword>
<comment type="caution">
    <text evidence="5">The sequence shown here is derived from an EMBL/GenBank/DDBJ whole genome shotgun (WGS) entry which is preliminary data.</text>
</comment>
<feature type="signal peptide" evidence="4">
    <location>
        <begin position="1"/>
        <end position="38"/>
    </location>
</feature>
<dbReference type="PANTHER" id="PTHR10272:SF0">
    <property type="entry name" value="PLATELET-ACTIVATING FACTOR ACETYLHYDROLASE"/>
    <property type="match status" value="1"/>
</dbReference>
<accession>A0A7W7RAJ9</accession>
<dbReference type="RefSeq" id="WP_184945886.1">
    <property type="nucleotide sequence ID" value="NZ_JACHJV010000003.1"/>
</dbReference>
<keyword evidence="1 5" id="KW-0378">Hydrolase</keyword>
<dbReference type="Proteomes" id="UP000540506">
    <property type="component" value="Unassembled WGS sequence"/>
</dbReference>
<dbReference type="SUPFAM" id="SSF53474">
    <property type="entry name" value="alpha/beta-Hydrolases"/>
    <property type="match status" value="1"/>
</dbReference>
<dbReference type="GO" id="GO:0016042">
    <property type="term" value="P:lipid catabolic process"/>
    <property type="evidence" value="ECO:0007669"/>
    <property type="project" value="UniProtKB-KW"/>
</dbReference>
<proteinExistence type="predicted"/>
<keyword evidence="6" id="KW-1185">Reference proteome</keyword>
<evidence type="ECO:0000256" key="3">
    <source>
        <dbReference type="ARBA" id="ARBA00023098"/>
    </source>
</evidence>
<keyword evidence="3" id="KW-0443">Lipid metabolism</keyword>
<feature type="chain" id="PRO_5031394861" evidence="4">
    <location>
        <begin position="39"/>
        <end position="412"/>
    </location>
</feature>
<dbReference type="EMBL" id="JACHJV010000003">
    <property type="protein sequence ID" value="MBB4928472.1"/>
    <property type="molecule type" value="Genomic_DNA"/>
</dbReference>
<sequence>MTDRHSSRELGRVRNRRISAVAVLALAALVTGTGTGFAATTTPSATTVATHAFDAAPATATAPTRSFQGTLPAPTGPYAAGEDVIHLTDASRPDPWVPSSGPRQLTVTMVYPAVPGTGTPAPYMTLAEAAGIIQHRKLPASSGVTPQNLSSVTTHAFDGARPQRGKYPLVVLSPASEDPRMTLTSLATDLASHGYVVALVGHTYEDSGETLANGQTPPCAICDNPAIDFDSVTASRALDVSFVIDQLTHGNTAWPLAHLIDKHEIGMAGHSLGGAAAAATMIADPRVRAGVNMDGKFFPAPMPGQINRPLLMLGVADSHSPGGYDTTWGQTWAALGGYKKWLTVAGADHFSFSDLDLLQEEAGFPTPPLSPERGVVITREYVTAFFDQTLKGIYSPLLDGPSPNNPEVLFQY</sequence>
<reference evidence="5 6" key="1">
    <citation type="submission" date="2020-08" db="EMBL/GenBank/DDBJ databases">
        <title>Sequencing the genomes of 1000 actinobacteria strains.</title>
        <authorList>
            <person name="Klenk H.-P."/>
        </authorList>
    </citation>
    <scope>NUCLEOTIDE SEQUENCE [LARGE SCALE GENOMIC DNA]</scope>
    <source>
        <strain evidence="5 6">DSM 41654</strain>
    </source>
</reference>
<organism evidence="5 6">
    <name type="scientific">Kitasatospora kifunensis</name>
    <name type="common">Streptomyces kifunensis</name>
    <dbReference type="NCBI Taxonomy" id="58351"/>
    <lineage>
        <taxon>Bacteria</taxon>
        <taxon>Bacillati</taxon>
        <taxon>Actinomycetota</taxon>
        <taxon>Actinomycetes</taxon>
        <taxon>Kitasatosporales</taxon>
        <taxon>Streptomycetaceae</taxon>
        <taxon>Kitasatospora</taxon>
    </lineage>
</organism>
<dbReference type="PANTHER" id="PTHR10272">
    <property type="entry name" value="PLATELET-ACTIVATING FACTOR ACETYLHYDROLASE"/>
    <property type="match status" value="1"/>
</dbReference>
<dbReference type="InterPro" id="IPR029058">
    <property type="entry name" value="AB_hydrolase_fold"/>
</dbReference>
<evidence type="ECO:0000313" key="5">
    <source>
        <dbReference type="EMBL" id="MBB4928472.1"/>
    </source>
</evidence>
<keyword evidence="2" id="KW-0442">Lipid degradation</keyword>
<dbReference type="Gene3D" id="3.40.50.1820">
    <property type="entry name" value="alpha/beta hydrolase"/>
    <property type="match status" value="1"/>
</dbReference>
<evidence type="ECO:0000256" key="1">
    <source>
        <dbReference type="ARBA" id="ARBA00022801"/>
    </source>
</evidence>
<dbReference type="AlphaFoldDB" id="A0A7W7RAJ9"/>